<dbReference type="Proteomes" id="UP000003561">
    <property type="component" value="Unassembled WGS sequence"/>
</dbReference>
<dbReference type="eggNOG" id="COG3706">
    <property type="taxonomic scope" value="Bacteria"/>
</dbReference>
<dbReference type="AlphaFoldDB" id="C0FZW5"/>
<dbReference type="eggNOG" id="COG0457">
    <property type="taxonomic scope" value="Bacteria"/>
</dbReference>
<sequence length="505" mass="58406">MQLIRTLFWQYQVRPEDNIMNNEAKNPLQKMIDDTVALLNKRKLTDAILSAQTVSDLAEAEHDYYIYATAQNLMGVSYVAAGNEMSAVDCYLRGLSCCLEHQIDALFPLFYINLGSRYQEANDHKTAIEYFLKAENALSMEACKADPRYHGWCLVNSLNLMISSNHQMNFELGGEFLERCESLLTEEDMTDSIGISLLIIKCHLYWYTGRRDYVLEHLDSLIGQLHLIEPNDFVQIIRELIFLLKNMNDHTHFKQVIDYFRQYASEQNTLYYELLLCEFEMDYYHSIHDYAGYQDSCIRYTELFMKQKQERLKERTEAFTQKILLQQKETERRAAEHQSKIDALTGLGNRFLLEENLAAHLEYAIARQEKICLAVIDIDHFKTHNDLYGHMHGDHCLRLTASVLKSCVGKAGSVYRFGGDEFLVLLNITDYDSVRDIAENIKQHFNLDESEDITDSGLTVTLSQGYAICRTDADSRKDILISKADKALYAVKNSGKNNYLIFEED</sequence>
<accession>C0FZW5</accession>
<gene>
    <name evidence="2" type="ORF">ROSEINA2194_04312</name>
</gene>
<dbReference type="PANTHER" id="PTHR45138:SF9">
    <property type="entry name" value="DIGUANYLATE CYCLASE DGCM-RELATED"/>
    <property type="match status" value="1"/>
</dbReference>
<dbReference type="InterPro" id="IPR011990">
    <property type="entry name" value="TPR-like_helical_dom_sf"/>
</dbReference>
<dbReference type="InterPro" id="IPR000160">
    <property type="entry name" value="GGDEF_dom"/>
</dbReference>
<dbReference type="Gene3D" id="3.30.70.270">
    <property type="match status" value="1"/>
</dbReference>
<dbReference type="Gene3D" id="1.25.40.10">
    <property type="entry name" value="Tetratricopeptide repeat domain"/>
    <property type="match status" value="1"/>
</dbReference>
<reference evidence="2 3" key="1">
    <citation type="submission" date="2009-02" db="EMBL/GenBank/DDBJ databases">
        <authorList>
            <person name="Fulton L."/>
            <person name="Clifton S."/>
            <person name="Fulton B."/>
            <person name="Xu J."/>
            <person name="Minx P."/>
            <person name="Pepin K.H."/>
            <person name="Johnson M."/>
            <person name="Bhonagiri V."/>
            <person name="Nash W.E."/>
            <person name="Mardis E.R."/>
            <person name="Wilson R.K."/>
        </authorList>
    </citation>
    <scope>NUCLEOTIDE SEQUENCE [LARGE SCALE GENOMIC DNA]</scope>
    <source>
        <strain evidence="2 3">DSM 16841</strain>
    </source>
</reference>
<dbReference type="GO" id="GO:1902201">
    <property type="term" value="P:negative regulation of bacterial-type flagellum-dependent cell motility"/>
    <property type="evidence" value="ECO:0007669"/>
    <property type="project" value="TreeGrafter"/>
</dbReference>
<dbReference type="FunFam" id="3.30.70.270:FF:000001">
    <property type="entry name" value="Diguanylate cyclase domain protein"/>
    <property type="match status" value="1"/>
</dbReference>
<reference evidence="2 3" key="2">
    <citation type="submission" date="2009-03" db="EMBL/GenBank/DDBJ databases">
        <title>Draft genome sequence of Roseburia inulinivorans (DSM 16841).</title>
        <authorList>
            <person name="Sudarsanam P."/>
            <person name="Ley R."/>
            <person name="Guruge J."/>
            <person name="Turnbaugh P.J."/>
            <person name="Mahowald M."/>
            <person name="Liep D."/>
            <person name="Gordon J."/>
        </authorList>
    </citation>
    <scope>NUCLEOTIDE SEQUENCE [LARGE SCALE GENOMIC DNA]</scope>
    <source>
        <strain evidence="2 3">DSM 16841</strain>
    </source>
</reference>
<dbReference type="GO" id="GO:0052621">
    <property type="term" value="F:diguanylate cyclase activity"/>
    <property type="evidence" value="ECO:0007669"/>
    <property type="project" value="TreeGrafter"/>
</dbReference>
<comment type="caution">
    <text evidence="2">The sequence shown here is derived from an EMBL/GenBank/DDBJ whole genome shotgun (WGS) entry which is preliminary data.</text>
</comment>
<evidence type="ECO:0000313" key="2">
    <source>
        <dbReference type="EMBL" id="EEG91835.1"/>
    </source>
</evidence>
<dbReference type="GO" id="GO:0005886">
    <property type="term" value="C:plasma membrane"/>
    <property type="evidence" value="ECO:0007669"/>
    <property type="project" value="TreeGrafter"/>
</dbReference>
<dbReference type="PROSITE" id="PS50887">
    <property type="entry name" value="GGDEF"/>
    <property type="match status" value="1"/>
</dbReference>
<dbReference type="EMBL" id="ACFY01000170">
    <property type="protein sequence ID" value="EEG91835.1"/>
    <property type="molecule type" value="Genomic_DNA"/>
</dbReference>
<dbReference type="SMART" id="SM00267">
    <property type="entry name" value="GGDEF"/>
    <property type="match status" value="1"/>
</dbReference>
<dbReference type="SUPFAM" id="SSF55073">
    <property type="entry name" value="Nucleotide cyclase"/>
    <property type="match status" value="1"/>
</dbReference>
<feature type="domain" description="GGDEF" evidence="1">
    <location>
        <begin position="369"/>
        <end position="504"/>
    </location>
</feature>
<dbReference type="InterPro" id="IPR043128">
    <property type="entry name" value="Rev_trsase/Diguanyl_cyclase"/>
</dbReference>
<dbReference type="InterPro" id="IPR029787">
    <property type="entry name" value="Nucleotide_cyclase"/>
</dbReference>
<dbReference type="InterPro" id="IPR050469">
    <property type="entry name" value="Diguanylate_Cyclase"/>
</dbReference>
<dbReference type="PANTHER" id="PTHR45138">
    <property type="entry name" value="REGULATORY COMPONENTS OF SENSORY TRANSDUCTION SYSTEM"/>
    <property type="match status" value="1"/>
</dbReference>
<organism evidence="2 3">
    <name type="scientific">Roseburia inulinivorans DSM 16841</name>
    <dbReference type="NCBI Taxonomy" id="622312"/>
    <lineage>
        <taxon>Bacteria</taxon>
        <taxon>Bacillati</taxon>
        <taxon>Bacillota</taxon>
        <taxon>Clostridia</taxon>
        <taxon>Lachnospirales</taxon>
        <taxon>Lachnospiraceae</taxon>
        <taxon>Roseburia</taxon>
    </lineage>
</organism>
<dbReference type="SUPFAM" id="SSF48452">
    <property type="entry name" value="TPR-like"/>
    <property type="match status" value="1"/>
</dbReference>
<evidence type="ECO:0000313" key="3">
    <source>
        <dbReference type="Proteomes" id="UP000003561"/>
    </source>
</evidence>
<dbReference type="GO" id="GO:0043709">
    <property type="term" value="P:cell adhesion involved in single-species biofilm formation"/>
    <property type="evidence" value="ECO:0007669"/>
    <property type="project" value="TreeGrafter"/>
</dbReference>
<proteinExistence type="predicted"/>
<name>C0FZW5_9FIRM</name>
<dbReference type="NCBIfam" id="TIGR00254">
    <property type="entry name" value="GGDEF"/>
    <property type="match status" value="1"/>
</dbReference>
<dbReference type="CDD" id="cd01949">
    <property type="entry name" value="GGDEF"/>
    <property type="match status" value="1"/>
</dbReference>
<evidence type="ECO:0000259" key="1">
    <source>
        <dbReference type="PROSITE" id="PS50887"/>
    </source>
</evidence>
<protein>
    <submittedName>
        <fullName evidence="2">Diguanylate cyclase (GGDEF) domain protein</fullName>
    </submittedName>
</protein>
<dbReference type="Pfam" id="PF00990">
    <property type="entry name" value="GGDEF"/>
    <property type="match status" value="1"/>
</dbReference>